<name>A0A9P7YUA6_9HELO</name>
<dbReference type="EMBL" id="MU254760">
    <property type="protein sequence ID" value="KAG9239886.1"/>
    <property type="molecule type" value="Genomic_DNA"/>
</dbReference>
<dbReference type="OrthoDB" id="3555737at2759"/>
<dbReference type="Proteomes" id="UP000887226">
    <property type="component" value="Unassembled WGS sequence"/>
</dbReference>
<proteinExistence type="predicted"/>
<sequence length="184" mass="20240">MAPCSRGEKEGDDIAKLCTSPRDKKLNRCGRCAAMNKACDVRDMNRMPSVQDWEVIDADISRMQQQEEEAIAKILRLRKQQRLLLDKKQRMIAAGLNSMDELDALEAAEKSENERAEREAQEQREAAAVTRVEGPSATSGSASLDFDKYGLELDPAVLEMAPKLWGVWDVGGGSPSASGEVRGS</sequence>
<accession>A0A9P7YUA6</accession>
<feature type="region of interest" description="Disordered" evidence="1">
    <location>
        <begin position="107"/>
        <end position="145"/>
    </location>
</feature>
<evidence type="ECO:0000256" key="1">
    <source>
        <dbReference type="SAM" id="MobiDB-lite"/>
    </source>
</evidence>
<organism evidence="2 3">
    <name type="scientific">Calycina marina</name>
    <dbReference type="NCBI Taxonomy" id="1763456"/>
    <lineage>
        <taxon>Eukaryota</taxon>
        <taxon>Fungi</taxon>
        <taxon>Dikarya</taxon>
        <taxon>Ascomycota</taxon>
        <taxon>Pezizomycotina</taxon>
        <taxon>Leotiomycetes</taxon>
        <taxon>Helotiales</taxon>
        <taxon>Pezizellaceae</taxon>
        <taxon>Calycina</taxon>
    </lineage>
</organism>
<reference evidence="2" key="1">
    <citation type="journal article" date="2021" name="IMA Fungus">
        <title>Genomic characterization of three marine fungi, including Emericellopsis atlantica sp. nov. with signatures of a generalist lifestyle and marine biomass degradation.</title>
        <authorList>
            <person name="Hagestad O.C."/>
            <person name="Hou L."/>
            <person name="Andersen J.H."/>
            <person name="Hansen E.H."/>
            <person name="Altermark B."/>
            <person name="Li C."/>
            <person name="Kuhnert E."/>
            <person name="Cox R.J."/>
            <person name="Crous P.W."/>
            <person name="Spatafora J.W."/>
            <person name="Lail K."/>
            <person name="Amirebrahimi M."/>
            <person name="Lipzen A."/>
            <person name="Pangilinan J."/>
            <person name="Andreopoulos W."/>
            <person name="Hayes R.D."/>
            <person name="Ng V."/>
            <person name="Grigoriev I.V."/>
            <person name="Jackson S.A."/>
            <person name="Sutton T.D.S."/>
            <person name="Dobson A.D.W."/>
            <person name="Rama T."/>
        </authorList>
    </citation>
    <scope>NUCLEOTIDE SEQUENCE</scope>
    <source>
        <strain evidence="2">TRa3180A</strain>
    </source>
</reference>
<gene>
    <name evidence="2" type="ORF">BJ878DRAFT_8371</name>
</gene>
<protein>
    <submittedName>
        <fullName evidence="2">Uncharacterized protein</fullName>
    </submittedName>
</protein>
<comment type="caution">
    <text evidence="2">The sequence shown here is derived from an EMBL/GenBank/DDBJ whole genome shotgun (WGS) entry which is preliminary data.</text>
</comment>
<dbReference type="AlphaFoldDB" id="A0A9P7YUA6"/>
<feature type="compositionally biased region" description="Basic and acidic residues" evidence="1">
    <location>
        <begin position="107"/>
        <end position="125"/>
    </location>
</feature>
<evidence type="ECO:0000313" key="3">
    <source>
        <dbReference type="Proteomes" id="UP000887226"/>
    </source>
</evidence>
<evidence type="ECO:0000313" key="2">
    <source>
        <dbReference type="EMBL" id="KAG9239886.1"/>
    </source>
</evidence>
<keyword evidence="3" id="KW-1185">Reference proteome</keyword>